<dbReference type="InterPro" id="IPR000238">
    <property type="entry name" value="RbfA"/>
</dbReference>
<dbReference type="NCBIfam" id="TIGR00082">
    <property type="entry name" value="rbfA"/>
    <property type="match status" value="1"/>
</dbReference>
<name>A0A1G2AU99_9BACT</name>
<dbReference type="PROSITE" id="PS01319">
    <property type="entry name" value="RBFA"/>
    <property type="match status" value="1"/>
</dbReference>
<dbReference type="GO" id="GO:0005829">
    <property type="term" value="C:cytosol"/>
    <property type="evidence" value="ECO:0007669"/>
    <property type="project" value="TreeGrafter"/>
</dbReference>
<dbReference type="PANTHER" id="PTHR33515">
    <property type="entry name" value="RIBOSOME-BINDING FACTOR A, CHLOROPLASTIC-RELATED"/>
    <property type="match status" value="1"/>
</dbReference>
<dbReference type="InterPro" id="IPR020053">
    <property type="entry name" value="Ribosome-bd_factorA_CS"/>
</dbReference>
<protein>
    <recommendedName>
        <fullName evidence="2">Ribosome-binding factor A</fullName>
    </recommendedName>
</protein>
<dbReference type="InterPro" id="IPR023799">
    <property type="entry name" value="RbfA_dom_sf"/>
</dbReference>
<keyword evidence="2" id="KW-0963">Cytoplasm</keyword>
<comment type="similarity">
    <text evidence="2">Belongs to the RbfA family.</text>
</comment>
<dbReference type="AlphaFoldDB" id="A0A1G2AU99"/>
<reference evidence="3 4" key="1">
    <citation type="journal article" date="2016" name="Nat. Commun.">
        <title>Thousands of microbial genomes shed light on interconnected biogeochemical processes in an aquifer system.</title>
        <authorList>
            <person name="Anantharaman K."/>
            <person name="Brown C.T."/>
            <person name="Hug L.A."/>
            <person name="Sharon I."/>
            <person name="Castelle C.J."/>
            <person name="Probst A.J."/>
            <person name="Thomas B.C."/>
            <person name="Singh A."/>
            <person name="Wilkins M.J."/>
            <person name="Karaoz U."/>
            <person name="Brodie E.L."/>
            <person name="Williams K.H."/>
            <person name="Hubbard S.S."/>
            <person name="Banfield J.F."/>
        </authorList>
    </citation>
    <scope>NUCLEOTIDE SEQUENCE [LARGE SCALE GENOMIC DNA]</scope>
</reference>
<comment type="caution">
    <text evidence="3">The sequence shown here is derived from an EMBL/GenBank/DDBJ whole genome shotgun (WGS) entry which is preliminary data.</text>
</comment>
<dbReference type="PANTHER" id="PTHR33515:SF1">
    <property type="entry name" value="RIBOSOME-BINDING FACTOR A, CHLOROPLASTIC-RELATED"/>
    <property type="match status" value="1"/>
</dbReference>
<dbReference type="EMBL" id="MHKB01000002">
    <property type="protein sequence ID" value="OGY80056.1"/>
    <property type="molecule type" value="Genomic_DNA"/>
</dbReference>
<gene>
    <name evidence="2" type="primary">rbfA</name>
    <name evidence="3" type="ORF">A3B74_05405</name>
</gene>
<dbReference type="Pfam" id="PF02033">
    <property type="entry name" value="RBFA"/>
    <property type="match status" value="1"/>
</dbReference>
<organism evidence="3 4">
    <name type="scientific">Candidatus Kerfeldbacteria bacterium RIFCSPHIGHO2_02_FULL_42_14</name>
    <dbReference type="NCBI Taxonomy" id="1798540"/>
    <lineage>
        <taxon>Bacteria</taxon>
        <taxon>Candidatus Kerfeldiibacteriota</taxon>
    </lineage>
</organism>
<dbReference type="GO" id="GO:0030490">
    <property type="term" value="P:maturation of SSU-rRNA"/>
    <property type="evidence" value="ECO:0007669"/>
    <property type="project" value="UniProtKB-UniRule"/>
</dbReference>
<evidence type="ECO:0000313" key="4">
    <source>
        <dbReference type="Proteomes" id="UP000177165"/>
    </source>
</evidence>
<comment type="function">
    <text evidence="2">One of several proteins that assist in the late maturation steps of the functional core of the 30S ribosomal subunit. Associates with free 30S ribosomal subunits (but not with 30S subunits that are part of 70S ribosomes or polysomes). Required for efficient processing of 16S rRNA. May interact with the 5'-terminal helix region of 16S rRNA.</text>
</comment>
<evidence type="ECO:0000313" key="3">
    <source>
        <dbReference type="EMBL" id="OGY80056.1"/>
    </source>
</evidence>
<dbReference type="GO" id="GO:0043024">
    <property type="term" value="F:ribosomal small subunit binding"/>
    <property type="evidence" value="ECO:0007669"/>
    <property type="project" value="TreeGrafter"/>
</dbReference>
<sequence length="111" mass="13070">MSSQRIERVNTLMQQSLGEIVLREVELPQESFVTISKVQTSKDLQQARVLLMIQPEMQEAFIMQLLNKHRPYLQHLLHQQIKLRYSPKIFFVVDEQAKKVARIESILNRLG</sequence>
<dbReference type="Proteomes" id="UP000177165">
    <property type="component" value="Unassembled WGS sequence"/>
</dbReference>
<dbReference type="SUPFAM" id="SSF89919">
    <property type="entry name" value="Ribosome-binding factor A, RbfA"/>
    <property type="match status" value="1"/>
</dbReference>
<comment type="subcellular location">
    <subcellularLocation>
        <location evidence="2">Cytoplasm</location>
    </subcellularLocation>
</comment>
<accession>A0A1G2AU99</accession>
<evidence type="ECO:0000256" key="1">
    <source>
        <dbReference type="ARBA" id="ARBA00022517"/>
    </source>
</evidence>
<dbReference type="HAMAP" id="MF_00003">
    <property type="entry name" value="RbfA"/>
    <property type="match status" value="1"/>
</dbReference>
<comment type="subunit">
    <text evidence="2">Monomer. Binds 30S ribosomal subunits, but not 50S ribosomal subunits or 70S ribosomes.</text>
</comment>
<dbReference type="STRING" id="1798540.A3B74_05405"/>
<evidence type="ECO:0000256" key="2">
    <source>
        <dbReference type="HAMAP-Rule" id="MF_00003"/>
    </source>
</evidence>
<proteinExistence type="inferred from homology"/>
<keyword evidence="1 2" id="KW-0690">Ribosome biogenesis</keyword>
<dbReference type="Gene3D" id="3.30.300.20">
    <property type="match status" value="1"/>
</dbReference>
<dbReference type="InterPro" id="IPR015946">
    <property type="entry name" value="KH_dom-like_a/b"/>
</dbReference>